<evidence type="ECO:0000313" key="3">
    <source>
        <dbReference type="EMBL" id="CAG9334464.1"/>
    </source>
</evidence>
<gene>
    <name evidence="3" type="ORF">BSTOLATCC_MIC61080</name>
</gene>
<comment type="caution">
    <text evidence="3">The sequence shown here is derived from an EMBL/GenBank/DDBJ whole genome shotgun (WGS) entry which is preliminary data.</text>
</comment>
<name>A0AAU9K8B8_9CILI</name>
<dbReference type="Proteomes" id="UP001162131">
    <property type="component" value="Unassembled WGS sequence"/>
</dbReference>
<keyword evidence="4" id="KW-1185">Reference proteome</keyword>
<reference evidence="3" key="1">
    <citation type="submission" date="2021-09" db="EMBL/GenBank/DDBJ databases">
        <authorList>
            <consortium name="AG Swart"/>
            <person name="Singh M."/>
            <person name="Singh A."/>
            <person name="Seah K."/>
            <person name="Emmerich C."/>
        </authorList>
    </citation>
    <scope>NUCLEOTIDE SEQUENCE</scope>
    <source>
        <strain evidence="3">ATCC30299</strain>
    </source>
</reference>
<dbReference type="PROSITE" id="PS50005">
    <property type="entry name" value="TPR"/>
    <property type="match status" value="1"/>
</dbReference>
<evidence type="ECO:0000313" key="4">
    <source>
        <dbReference type="Proteomes" id="UP001162131"/>
    </source>
</evidence>
<dbReference type="Gene3D" id="1.25.40.10">
    <property type="entry name" value="Tetratricopeptide repeat domain"/>
    <property type="match status" value="2"/>
</dbReference>
<keyword evidence="1" id="KW-0802">TPR repeat</keyword>
<protein>
    <recommendedName>
        <fullName evidence="5">Tetratricopeptide repeat protein</fullName>
    </recommendedName>
</protein>
<proteinExistence type="predicted"/>
<sequence>MVRYFYEEGRVCEPQTDIREIFWNKLKLDQDISQMSSCIDPKIQEAILNQIASLQNSIHSTKEKYTKKAQNLITLINQKLNKAIAKLDILEKNSNKLIRNILISQDNLTESENLLDFSKAEIEHGLVHYESPSISSNGIYIEISNLFNEEIGTTPLVFSLNKFNESFSIKLKEALDKNDIKRSEKLLNEWWEVLNKWEPDNLIRNMNILYQSVKPFNNKNLLEKIEPYINISLTSSARYDLESLSELSEIYADLGLYYKSKMSFTKAIEYLDKFQKTIEIIPGKINRRVWALFELGTLSLSKKIKFFDKAISYLKASEELGGLNANPEGYRNLGKLFSNREFYEFALGYYNKYLSSQGRKKQKYLANTYRCIGNCYMKIDSSDLDKAKEAYDKAENLLENALNLEDEKAELSLDLSHYYEAIENYSLALNYISYTQKVYEEKRNKNLMNLYYTIGKLYHLSKEWENAKKYYDKCLKNKEKLNEQIQKWLIIQAHQVYTRLGLKFI</sequence>
<feature type="coiled-coil region" evidence="2">
    <location>
        <begin position="384"/>
        <end position="414"/>
    </location>
</feature>
<dbReference type="AlphaFoldDB" id="A0AAU9K8B8"/>
<dbReference type="SUPFAM" id="SSF48452">
    <property type="entry name" value="TPR-like"/>
    <property type="match status" value="1"/>
</dbReference>
<feature type="repeat" description="TPR" evidence="1">
    <location>
        <begin position="448"/>
        <end position="481"/>
    </location>
</feature>
<evidence type="ECO:0008006" key="5">
    <source>
        <dbReference type="Google" id="ProtNLM"/>
    </source>
</evidence>
<accession>A0AAU9K8B8</accession>
<evidence type="ECO:0000256" key="1">
    <source>
        <dbReference type="PROSITE-ProRule" id="PRU00339"/>
    </source>
</evidence>
<dbReference type="EMBL" id="CAJZBQ010000058">
    <property type="protein sequence ID" value="CAG9334464.1"/>
    <property type="molecule type" value="Genomic_DNA"/>
</dbReference>
<evidence type="ECO:0000256" key="2">
    <source>
        <dbReference type="SAM" id="Coils"/>
    </source>
</evidence>
<feature type="coiled-coil region" evidence="2">
    <location>
        <begin position="73"/>
        <end position="100"/>
    </location>
</feature>
<dbReference type="InterPro" id="IPR019734">
    <property type="entry name" value="TPR_rpt"/>
</dbReference>
<keyword evidence="2" id="KW-0175">Coiled coil</keyword>
<organism evidence="3 4">
    <name type="scientific">Blepharisma stoltei</name>
    <dbReference type="NCBI Taxonomy" id="1481888"/>
    <lineage>
        <taxon>Eukaryota</taxon>
        <taxon>Sar</taxon>
        <taxon>Alveolata</taxon>
        <taxon>Ciliophora</taxon>
        <taxon>Postciliodesmatophora</taxon>
        <taxon>Heterotrichea</taxon>
        <taxon>Heterotrichida</taxon>
        <taxon>Blepharismidae</taxon>
        <taxon>Blepharisma</taxon>
    </lineage>
</organism>
<dbReference type="SMART" id="SM00028">
    <property type="entry name" value="TPR"/>
    <property type="match status" value="4"/>
</dbReference>
<dbReference type="InterPro" id="IPR011990">
    <property type="entry name" value="TPR-like_helical_dom_sf"/>
</dbReference>